<evidence type="ECO:0000313" key="3">
    <source>
        <dbReference type="Proteomes" id="UP000056209"/>
    </source>
</evidence>
<proteinExistence type="predicted"/>
<dbReference type="AlphaFoldDB" id="A0A117DPK7"/>
<evidence type="ECO:0000313" key="2">
    <source>
        <dbReference type="EMBL" id="GAQ23592.1"/>
    </source>
</evidence>
<feature type="compositionally biased region" description="Low complexity" evidence="1">
    <location>
        <begin position="1"/>
        <end position="16"/>
    </location>
</feature>
<feature type="compositionally biased region" description="Polar residues" evidence="1">
    <location>
        <begin position="26"/>
        <end position="43"/>
    </location>
</feature>
<comment type="caution">
    <text evidence="2">The sequence shown here is derived from an EMBL/GenBank/DDBJ whole genome shotgun (WGS) entry which is preliminary data.</text>
</comment>
<name>A0A117DPK7_9DEIO</name>
<feature type="compositionally biased region" description="Polar residues" evidence="1">
    <location>
        <begin position="54"/>
        <end position="66"/>
    </location>
</feature>
<evidence type="ECO:0000256" key="1">
    <source>
        <dbReference type="SAM" id="MobiDB-lite"/>
    </source>
</evidence>
<reference evidence="3" key="1">
    <citation type="submission" date="2015-11" db="EMBL/GenBank/DDBJ databases">
        <title>Draft Genome Sequence of the Radioresistant Bacterium Deinococcus grandis, Isolated from Freshwater Fish in Japan.</title>
        <authorList>
            <person name="Satoh K."/>
            <person name="Onodera T."/>
            <person name="Omoso K."/>
            <person name="Takeda-Yano K."/>
            <person name="Katayama T."/>
            <person name="Oono Y."/>
            <person name="Narumi I."/>
        </authorList>
    </citation>
    <scope>NUCLEOTIDE SEQUENCE [LARGE SCALE GENOMIC DNA]</scope>
    <source>
        <strain evidence="3">ATCC 43672</strain>
    </source>
</reference>
<feature type="region of interest" description="Disordered" evidence="1">
    <location>
        <begin position="1"/>
        <end position="82"/>
    </location>
</feature>
<keyword evidence="3" id="KW-1185">Reference proteome</keyword>
<gene>
    <name evidence="2" type="ORF">DEIGR_320006</name>
</gene>
<dbReference type="Proteomes" id="UP000056209">
    <property type="component" value="Unassembled WGS sequence"/>
</dbReference>
<dbReference type="EMBL" id="BCMS01000004">
    <property type="protein sequence ID" value="GAQ23592.1"/>
    <property type="molecule type" value="Genomic_DNA"/>
</dbReference>
<accession>A0A117DPK7</accession>
<sequence>MTRKTTGSKAATAASKTLRDGRTSQDSKSAAGSALSQVNTGRTTSKKAAEAASNVLQSRSTGQTSKRAAGSALAQKPPAKKR</sequence>
<protein>
    <submittedName>
        <fullName evidence="2">Uncharacterized protein</fullName>
    </submittedName>
</protein>
<organism evidence="2 3">
    <name type="scientific">Deinococcus grandis</name>
    <dbReference type="NCBI Taxonomy" id="57498"/>
    <lineage>
        <taxon>Bacteria</taxon>
        <taxon>Thermotogati</taxon>
        <taxon>Deinococcota</taxon>
        <taxon>Deinococci</taxon>
        <taxon>Deinococcales</taxon>
        <taxon>Deinococcaceae</taxon>
        <taxon>Deinococcus</taxon>
    </lineage>
</organism>